<keyword evidence="15" id="KW-1185">Reference proteome</keyword>
<name>A0A409W9D8_9AGAR</name>
<dbReference type="PROSITE" id="PS00086">
    <property type="entry name" value="CYTOCHROME_P450"/>
    <property type="match status" value="2"/>
</dbReference>
<evidence type="ECO:0008006" key="16">
    <source>
        <dbReference type="Google" id="ProtNLM"/>
    </source>
</evidence>
<evidence type="ECO:0000256" key="2">
    <source>
        <dbReference type="ARBA" id="ARBA00004370"/>
    </source>
</evidence>
<keyword evidence="7 13" id="KW-0479">Metal-binding</keyword>
<dbReference type="STRING" id="231916.A0A409W9D8"/>
<proteinExistence type="inferred from homology"/>
<gene>
    <name evidence="14" type="ORF">CVT26_008139</name>
</gene>
<comment type="cofactor">
    <cofactor evidence="1 13">
        <name>heme</name>
        <dbReference type="ChEBI" id="CHEBI:30413"/>
    </cofactor>
</comment>
<dbReference type="GO" id="GO:0005506">
    <property type="term" value="F:iron ion binding"/>
    <property type="evidence" value="ECO:0007669"/>
    <property type="project" value="InterPro"/>
</dbReference>
<dbReference type="PANTHER" id="PTHR24305">
    <property type="entry name" value="CYTOCHROME P450"/>
    <property type="match status" value="1"/>
</dbReference>
<dbReference type="InterPro" id="IPR002401">
    <property type="entry name" value="Cyt_P450_E_grp-I"/>
</dbReference>
<dbReference type="EMBL" id="NHYE01005288">
    <property type="protein sequence ID" value="PPQ75105.1"/>
    <property type="molecule type" value="Genomic_DNA"/>
</dbReference>
<evidence type="ECO:0000256" key="9">
    <source>
        <dbReference type="ARBA" id="ARBA00023002"/>
    </source>
</evidence>
<evidence type="ECO:0000256" key="13">
    <source>
        <dbReference type="PIRSR" id="PIRSR602401-1"/>
    </source>
</evidence>
<dbReference type="GO" id="GO:0020037">
    <property type="term" value="F:heme binding"/>
    <property type="evidence" value="ECO:0007669"/>
    <property type="project" value="InterPro"/>
</dbReference>
<feature type="binding site" description="axial binding residue" evidence="13">
    <location>
        <position position="455"/>
    </location>
    <ligand>
        <name>heme</name>
        <dbReference type="ChEBI" id="CHEBI:30413"/>
    </ligand>
    <ligandPart>
        <name>Fe</name>
        <dbReference type="ChEBI" id="CHEBI:18248"/>
    </ligandPart>
</feature>
<keyword evidence="11" id="KW-0503">Monooxygenase</keyword>
<keyword evidence="5 13" id="KW-0349">Heme</keyword>
<dbReference type="GO" id="GO:0004497">
    <property type="term" value="F:monooxygenase activity"/>
    <property type="evidence" value="ECO:0007669"/>
    <property type="project" value="UniProtKB-KW"/>
</dbReference>
<dbReference type="GO" id="GO:0016020">
    <property type="term" value="C:membrane"/>
    <property type="evidence" value="ECO:0007669"/>
    <property type="project" value="UniProtKB-SubCell"/>
</dbReference>
<keyword evidence="10 13" id="KW-0408">Iron</keyword>
<dbReference type="InterPro" id="IPR001128">
    <property type="entry name" value="Cyt_P450"/>
</dbReference>
<evidence type="ECO:0000256" key="12">
    <source>
        <dbReference type="ARBA" id="ARBA00023136"/>
    </source>
</evidence>
<comment type="similarity">
    <text evidence="4">Belongs to the cytochrome P450 family.</text>
</comment>
<dbReference type="PRINTS" id="PR00463">
    <property type="entry name" value="EP450I"/>
</dbReference>
<dbReference type="OrthoDB" id="1470350at2759"/>
<comment type="pathway">
    <text evidence="3">Secondary metabolite biosynthesis; terpenoid biosynthesis.</text>
</comment>
<dbReference type="InterPro" id="IPR017972">
    <property type="entry name" value="Cyt_P450_CS"/>
</dbReference>
<dbReference type="AlphaFoldDB" id="A0A409W9D8"/>
<dbReference type="Proteomes" id="UP000284706">
    <property type="component" value="Unassembled WGS sequence"/>
</dbReference>
<evidence type="ECO:0000256" key="10">
    <source>
        <dbReference type="ARBA" id="ARBA00023004"/>
    </source>
</evidence>
<evidence type="ECO:0000313" key="14">
    <source>
        <dbReference type="EMBL" id="PPQ75105.1"/>
    </source>
</evidence>
<keyword evidence="9" id="KW-0560">Oxidoreductase</keyword>
<dbReference type="Gene3D" id="1.10.630.10">
    <property type="entry name" value="Cytochrome P450"/>
    <property type="match status" value="2"/>
</dbReference>
<evidence type="ECO:0000256" key="11">
    <source>
        <dbReference type="ARBA" id="ARBA00023033"/>
    </source>
</evidence>
<evidence type="ECO:0000256" key="4">
    <source>
        <dbReference type="ARBA" id="ARBA00010617"/>
    </source>
</evidence>
<dbReference type="GO" id="GO:0016705">
    <property type="term" value="F:oxidoreductase activity, acting on paired donors, with incorporation or reduction of molecular oxygen"/>
    <property type="evidence" value="ECO:0007669"/>
    <property type="project" value="InterPro"/>
</dbReference>
<keyword evidence="12" id="KW-0472">Membrane</keyword>
<dbReference type="Pfam" id="PF00067">
    <property type="entry name" value="p450"/>
    <property type="match status" value="2"/>
</dbReference>
<reference evidence="14 15" key="1">
    <citation type="journal article" date="2018" name="Evol. Lett.">
        <title>Horizontal gene cluster transfer increased hallucinogenic mushroom diversity.</title>
        <authorList>
            <person name="Reynolds H.T."/>
            <person name="Vijayakumar V."/>
            <person name="Gluck-Thaler E."/>
            <person name="Korotkin H.B."/>
            <person name="Matheny P.B."/>
            <person name="Slot J.C."/>
        </authorList>
    </citation>
    <scope>NUCLEOTIDE SEQUENCE [LARGE SCALE GENOMIC DNA]</scope>
    <source>
        <strain evidence="14 15">SRW20</strain>
    </source>
</reference>
<evidence type="ECO:0000256" key="6">
    <source>
        <dbReference type="ARBA" id="ARBA00022692"/>
    </source>
</evidence>
<evidence type="ECO:0000313" key="15">
    <source>
        <dbReference type="Proteomes" id="UP000284706"/>
    </source>
</evidence>
<evidence type="ECO:0000256" key="8">
    <source>
        <dbReference type="ARBA" id="ARBA00022989"/>
    </source>
</evidence>
<comment type="subcellular location">
    <subcellularLocation>
        <location evidence="2">Membrane</location>
    </subcellularLocation>
</comment>
<accession>A0A409W9D8</accession>
<protein>
    <recommendedName>
        <fullName evidence="16">Cytochrome P450</fullName>
    </recommendedName>
</protein>
<sequence>MLASILLVCSASGAIFLAWLIRWYHSVTTRLAGLPGPRPPSYIVGSARELAKAPMGTKMNMWTKKYGQTYKMRGALMEPVLVMGDPRGATHVLQGKNYVRPDFDRIVLELFMFDIPPGDEHRNMRKYLNPAFTLQSVQEVSHIFFELADKLKQKWHDILDGHESSDIDIAPFLHMLSLDAITMTMFMHNLSADQSNKIPSVIHEMSSLPKGDFLSILLETFASHFPFVLNLPSPLKTYGSTLQNEFGKIAQDVWEGKEAGGMHAKVVEALLQARTNGEPLSREEIIAQTIGVLFAGSETSANVISECLYELSRNPSIQQKLRDEISHFRSTNGKEPAFEDLTNPNAFPYLDAVVRETLRTKAVLREISRTAVHDDIIPLQFPVSTTGKKEVHVKAGQLIQIPIRDGINADEAIWGADAAEFKPERWIEPAGLPPSVESIHAQGRTLTFGDGPKACLGRVFAIAEIKIIVSSLVSHFVFEDTGVVMDFYHLGGNTVKPLIRGRELKVAAPHHRKHITPSNVMPSAVVAVCSSIAAVLIVRVLRSRYELVTTRLADLPGPPAPSYIIGNLEELAKAPTGTKLKSWRKKYGQTYKIRGSFMQPLLVLGDPRGASHVLQGKDYVRTNFDRLALEVFFGAKNLFCAEGDEHRRMRKYLNSAFTLQSVQQVSHVFFELADNLKQKWEDTLNGLESSVFDIFPTLHMLSLDAINKTMFMHDLSASQSKIPSVLREMSNSSGEDVWISSLLKAFASVFPYVLYLPSPLKKYGNILQTEFGKITRDASAGKDEGAMHAKVVDALLQAKKDGEPISQEEIVAQTIGVMFAGSETTANLIAECLYELARNSRIQQKLRDEISDFMSAKGKTPDFEDLMSPTTFPYLDAVVRETLRTKGALQDLRRVAIHDDVIPLQFPILGTNKREIHVKAGQIIHIPVRDGINVDEAIWGADVAEYKPERWLEPGSLPPTVESIHAQGRTLSFSDGPKSCLGRIFAIAEIKIVVTSLVSHFAFEDTGVPLDFYILGGSTAKPFVKGREAEGVQLPLKVKTLR</sequence>
<dbReference type="InterPro" id="IPR036396">
    <property type="entry name" value="Cyt_P450_sf"/>
</dbReference>
<keyword evidence="8" id="KW-1133">Transmembrane helix</keyword>
<evidence type="ECO:0000256" key="1">
    <source>
        <dbReference type="ARBA" id="ARBA00001971"/>
    </source>
</evidence>
<dbReference type="PRINTS" id="PR00385">
    <property type="entry name" value="P450"/>
</dbReference>
<dbReference type="SUPFAM" id="SSF48264">
    <property type="entry name" value="Cytochrome P450"/>
    <property type="match status" value="2"/>
</dbReference>
<evidence type="ECO:0000256" key="7">
    <source>
        <dbReference type="ARBA" id="ARBA00022723"/>
    </source>
</evidence>
<keyword evidence="6" id="KW-0812">Transmembrane</keyword>
<dbReference type="PANTHER" id="PTHR24305:SF166">
    <property type="entry name" value="CYTOCHROME P450 12A4, MITOCHONDRIAL-RELATED"/>
    <property type="match status" value="1"/>
</dbReference>
<comment type="caution">
    <text evidence="14">The sequence shown here is derived from an EMBL/GenBank/DDBJ whole genome shotgun (WGS) entry which is preliminary data.</text>
</comment>
<dbReference type="InParanoid" id="A0A409W9D8"/>
<evidence type="ECO:0000256" key="3">
    <source>
        <dbReference type="ARBA" id="ARBA00004721"/>
    </source>
</evidence>
<organism evidence="14 15">
    <name type="scientific">Gymnopilus dilepis</name>
    <dbReference type="NCBI Taxonomy" id="231916"/>
    <lineage>
        <taxon>Eukaryota</taxon>
        <taxon>Fungi</taxon>
        <taxon>Dikarya</taxon>
        <taxon>Basidiomycota</taxon>
        <taxon>Agaricomycotina</taxon>
        <taxon>Agaricomycetes</taxon>
        <taxon>Agaricomycetidae</taxon>
        <taxon>Agaricales</taxon>
        <taxon>Agaricineae</taxon>
        <taxon>Hymenogastraceae</taxon>
        <taxon>Gymnopilus</taxon>
    </lineage>
</organism>
<evidence type="ECO:0000256" key="5">
    <source>
        <dbReference type="ARBA" id="ARBA00022617"/>
    </source>
</evidence>
<dbReference type="InterPro" id="IPR050121">
    <property type="entry name" value="Cytochrome_P450_monoxygenase"/>
</dbReference>